<dbReference type="KEGG" id="lgi:LOTGIDRAFT_135691"/>
<dbReference type="SUPFAM" id="SSF55347">
    <property type="entry name" value="Glyceraldehyde-3-phosphate dehydrogenase-like, C-terminal domain"/>
    <property type="match status" value="1"/>
</dbReference>
<evidence type="ECO:0000313" key="9">
    <source>
        <dbReference type="EMBL" id="ESP04715.1"/>
    </source>
</evidence>
<feature type="domain" description="Glucose-6-phosphate dehydrogenase NAD-binding" evidence="6">
    <location>
        <begin position="25"/>
        <end position="206"/>
    </location>
</feature>
<dbReference type="Pfam" id="PF00479">
    <property type="entry name" value="G6PD_N"/>
    <property type="match status" value="1"/>
</dbReference>
<evidence type="ECO:0000259" key="7">
    <source>
        <dbReference type="Pfam" id="PF01182"/>
    </source>
</evidence>
<dbReference type="PANTHER" id="PTHR23429:SF7">
    <property type="entry name" value="GDH_6PGL ENDOPLASMIC BIFUNCTIONAL PROTEIN"/>
    <property type="match status" value="1"/>
</dbReference>
<dbReference type="PRINTS" id="PR00079">
    <property type="entry name" value="G6PDHDRGNASE"/>
</dbReference>
<dbReference type="HOGENOM" id="CLU_018975_0_0_1"/>
<dbReference type="Gene3D" id="3.40.50.1360">
    <property type="match status" value="1"/>
</dbReference>
<dbReference type="InterPro" id="IPR005900">
    <property type="entry name" value="6-phosphogluconolactonase_DevB"/>
</dbReference>
<dbReference type="OrthoDB" id="60984at2759"/>
<feature type="domain" description="Glucose-6-phosphate dehydrogenase C-terminal" evidence="8">
    <location>
        <begin position="214"/>
        <end position="488"/>
    </location>
</feature>
<dbReference type="Pfam" id="PF02781">
    <property type="entry name" value="G6PD_C"/>
    <property type="match status" value="1"/>
</dbReference>
<dbReference type="GO" id="GO:0050661">
    <property type="term" value="F:NADP binding"/>
    <property type="evidence" value="ECO:0007669"/>
    <property type="project" value="InterPro"/>
</dbReference>
<dbReference type="OMA" id="APNRCAV"/>
<feature type="signal peptide" evidence="5">
    <location>
        <begin position="1"/>
        <end position="19"/>
    </location>
</feature>
<keyword evidence="5" id="KW-0732">Signal</keyword>
<gene>
    <name evidence="9" type="ORF">LOTGIDRAFT_135691</name>
</gene>
<dbReference type="UniPathway" id="UPA00115"/>
<evidence type="ECO:0000313" key="10">
    <source>
        <dbReference type="Proteomes" id="UP000030746"/>
    </source>
</evidence>
<keyword evidence="4" id="KW-0119">Carbohydrate metabolism</keyword>
<evidence type="ECO:0000256" key="3">
    <source>
        <dbReference type="ARBA" id="ARBA00022857"/>
    </source>
</evidence>
<dbReference type="InterPro" id="IPR037171">
    <property type="entry name" value="NagB/RpiA_transferase-like"/>
</dbReference>
<dbReference type="EMBL" id="KB199652">
    <property type="protein sequence ID" value="ESP04715.1"/>
    <property type="molecule type" value="Genomic_DNA"/>
</dbReference>
<dbReference type="AlphaFoldDB" id="V4CQH5"/>
<dbReference type="InterPro" id="IPR006148">
    <property type="entry name" value="Glc/Gal-6P_isomerase"/>
</dbReference>
<dbReference type="GeneID" id="20233711"/>
<evidence type="ECO:0008006" key="11">
    <source>
        <dbReference type="Google" id="ProtNLM"/>
    </source>
</evidence>
<dbReference type="Gene3D" id="3.40.50.720">
    <property type="entry name" value="NAD(P)-binding Rossmann-like Domain"/>
    <property type="match status" value="1"/>
</dbReference>
<feature type="domain" description="Glucosamine/galactosamine-6-phosphate isomerase" evidence="7">
    <location>
        <begin position="532"/>
        <end position="749"/>
    </location>
</feature>
<evidence type="ECO:0000256" key="1">
    <source>
        <dbReference type="ARBA" id="ARBA00004959"/>
    </source>
</evidence>
<sequence>MVYLTLLTFFGLSFQFINSEHTDIILLGSTGDLAQKYLWQGFFNLYEKHSSDHHTFTFYGCGRSPKHSATEKLNKILDKNVICEKKNCVDQKKKFVSLVSYFQLASEIDFKNLGQLLKNSRSVTKYEAITVIFYLSIPPEFYTRTAENIHKFCYSVEENINFRIVFEKPFGYDTNSAIQLQTNLEKYFKEDEIYRIDHYLGKSVVREILPFRFVRQLNPEIEKLLNNKHVERIEVVLKETVDCKGRFSYYNNNGVIRDVLQNHLMEVLLLVTMELEENGVKIPQQKQNLLKNIETPLSVLIGQYEDYLDQSNDEAPDLAEFVPTFAAALLSIESPKWHGVPIIFVSGKSLNERTSYARVIFKNNIFCVSNCPNMNQNQQIIFHIGHGGLPSPMILVSKYFKTVEFPQGFNTEHNLEIKKQIYGKDFSEFFSAVPINDIDAYSSLIQDAFNGRKESFIDGSHLVDSWKIWEDILKYSTERIPRIYENGDEHNVLDFKIFGSSLEYVKNIEKEDASDSFSPNSFLGRKLVTAESETLYKALATDIVSKISQQNTQKFHIAFSGGKSPIRLFQILAALLSDVSLNHVHIWQVDERCVSRESEDSNFHHLLKNFLSNGHISIPDDNIHPMPVSQIKRNCDLESKGNTIYEQSIKNHIANKQFDYIVLGLGADGHTASLFPNEPTLSLKSYVAMTWKSVFRMTLTLPVINRAKQISVLVTGKAKRKILKTLEKSDPGSGLPILRVNPTDGEMTWYIDSNALSLTLN</sequence>
<evidence type="ECO:0000259" key="8">
    <source>
        <dbReference type="Pfam" id="PF02781"/>
    </source>
</evidence>
<dbReference type="Gene3D" id="3.30.360.10">
    <property type="entry name" value="Dihydrodipicolinate Reductase, domain 2"/>
    <property type="match status" value="1"/>
</dbReference>
<dbReference type="SUPFAM" id="SSF51735">
    <property type="entry name" value="NAD(P)-binding Rossmann-fold domains"/>
    <property type="match status" value="1"/>
</dbReference>
<dbReference type="SUPFAM" id="SSF100950">
    <property type="entry name" value="NagB/RpiA/CoA transferase-like"/>
    <property type="match status" value="1"/>
</dbReference>
<dbReference type="CDD" id="cd01400">
    <property type="entry name" value="6PGL"/>
    <property type="match status" value="1"/>
</dbReference>
<dbReference type="RefSeq" id="XP_009044614.1">
    <property type="nucleotide sequence ID" value="XM_009046366.1"/>
</dbReference>
<dbReference type="Proteomes" id="UP000030746">
    <property type="component" value="Unassembled WGS sequence"/>
</dbReference>
<accession>V4CQH5</accession>
<dbReference type="GO" id="GO:0009051">
    <property type="term" value="P:pentose-phosphate shunt, oxidative branch"/>
    <property type="evidence" value="ECO:0007669"/>
    <property type="project" value="TreeGrafter"/>
</dbReference>
<dbReference type="PANTHER" id="PTHR23429">
    <property type="entry name" value="GLUCOSE-6-PHOSPHATE 1-DEHYDROGENASE G6PD"/>
    <property type="match status" value="1"/>
</dbReference>
<evidence type="ECO:0000256" key="4">
    <source>
        <dbReference type="ARBA" id="ARBA00023277"/>
    </source>
</evidence>
<keyword evidence="10" id="KW-1185">Reference proteome</keyword>
<name>V4CQH5_LOTGI</name>
<comment type="pathway">
    <text evidence="1">Carbohydrate degradation; pentose phosphate pathway.</text>
</comment>
<organism evidence="9 10">
    <name type="scientific">Lottia gigantea</name>
    <name type="common">Giant owl limpet</name>
    <dbReference type="NCBI Taxonomy" id="225164"/>
    <lineage>
        <taxon>Eukaryota</taxon>
        <taxon>Metazoa</taxon>
        <taxon>Spiralia</taxon>
        <taxon>Lophotrochozoa</taxon>
        <taxon>Mollusca</taxon>
        <taxon>Gastropoda</taxon>
        <taxon>Patellogastropoda</taxon>
        <taxon>Lottioidea</taxon>
        <taxon>Lottiidae</taxon>
        <taxon>Lottia</taxon>
    </lineage>
</organism>
<dbReference type="STRING" id="225164.V4CQH5"/>
<keyword evidence="3" id="KW-0521">NADP</keyword>
<dbReference type="CTD" id="20233711"/>
<dbReference type="InterPro" id="IPR036291">
    <property type="entry name" value="NAD(P)-bd_dom_sf"/>
</dbReference>
<reference evidence="9" key="1">
    <citation type="journal article" date="2013" name="Nature">
        <title>Insights into bilaterian evolution from three spiralian genomes.</title>
        <authorList>
            <person name="Simakov O."/>
            <person name="Marletaz F."/>
            <person name="Cho S.J."/>
            <person name="Edsinger-Gonzales E."/>
            <person name="Havlak P."/>
            <person name="Hellsten U."/>
            <person name="Kuo D.H."/>
            <person name="Larsson T."/>
            <person name="Lv J."/>
            <person name="Arendt D."/>
            <person name="Savage R."/>
            <person name="Osoegawa K."/>
            <person name="de Jong P."/>
            <person name="Grimwood J."/>
            <person name="Chapman J.A."/>
            <person name="Shapiro H."/>
            <person name="Aerts A."/>
            <person name="Otillar R.P."/>
            <person name="Terry A.Y."/>
            <person name="Boore J.L."/>
            <person name="Grigoriev I.V."/>
            <person name="Lindberg D.R."/>
            <person name="Seaver E.C."/>
            <person name="Weisblat D.A."/>
            <person name="Putnam N.H."/>
            <person name="Rokhsar D.S."/>
        </authorList>
    </citation>
    <scope>NUCLEOTIDE SEQUENCE [LARGE SCALE GENOMIC DNA]</scope>
</reference>
<evidence type="ECO:0000259" key="6">
    <source>
        <dbReference type="Pfam" id="PF00479"/>
    </source>
</evidence>
<keyword evidence="2" id="KW-0313">Glucose metabolism</keyword>
<feature type="chain" id="PRO_5004718372" description="Glucose-6-phosphate 1-dehydrogenase" evidence="5">
    <location>
        <begin position="20"/>
        <end position="761"/>
    </location>
</feature>
<dbReference type="InterPro" id="IPR001282">
    <property type="entry name" value="G6P_DH"/>
</dbReference>
<dbReference type="InterPro" id="IPR022674">
    <property type="entry name" value="G6P_DH_NAD-bd"/>
</dbReference>
<evidence type="ECO:0000256" key="5">
    <source>
        <dbReference type="SAM" id="SignalP"/>
    </source>
</evidence>
<dbReference type="GO" id="GO:0006006">
    <property type="term" value="P:glucose metabolic process"/>
    <property type="evidence" value="ECO:0007669"/>
    <property type="project" value="UniProtKB-KW"/>
</dbReference>
<evidence type="ECO:0000256" key="2">
    <source>
        <dbReference type="ARBA" id="ARBA00022526"/>
    </source>
</evidence>
<dbReference type="Pfam" id="PF01182">
    <property type="entry name" value="Glucosamine_iso"/>
    <property type="match status" value="1"/>
</dbReference>
<dbReference type="GO" id="GO:0004345">
    <property type="term" value="F:glucose-6-phosphate dehydrogenase activity"/>
    <property type="evidence" value="ECO:0007669"/>
    <property type="project" value="InterPro"/>
</dbReference>
<protein>
    <recommendedName>
        <fullName evidence="11">Glucose-6-phosphate 1-dehydrogenase</fullName>
    </recommendedName>
</protein>
<dbReference type="InterPro" id="IPR022675">
    <property type="entry name" value="G6P_DH_C"/>
</dbReference>
<dbReference type="NCBIfam" id="TIGR01198">
    <property type="entry name" value="pgl"/>
    <property type="match status" value="1"/>
</dbReference>
<dbReference type="GO" id="GO:0005783">
    <property type="term" value="C:endoplasmic reticulum"/>
    <property type="evidence" value="ECO:0007669"/>
    <property type="project" value="TreeGrafter"/>
</dbReference>
<dbReference type="GO" id="GO:0017057">
    <property type="term" value="F:6-phosphogluconolactonase activity"/>
    <property type="evidence" value="ECO:0007669"/>
    <property type="project" value="InterPro"/>
</dbReference>
<proteinExistence type="predicted"/>